<dbReference type="Proteomes" id="UP000261360">
    <property type="component" value="Unplaced"/>
</dbReference>
<dbReference type="GO" id="GO:0002250">
    <property type="term" value="P:adaptive immune response"/>
    <property type="evidence" value="ECO:0007669"/>
    <property type="project" value="UniProtKB-KW"/>
</dbReference>
<evidence type="ECO:0000256" key="5">
    <source>
        <dbReference type="ARBA" id="ARBA00043266"/>
    </source>
</evidence>
<keyword evidence="5" id="KW-1279">T cell receptor</keyword>
<keyword evidence="8" id="KW-1185">Reference proteome</keyword>
<keyword evidence="3" id="KW-0675">Receptor</keyword>
<dbReference type="Pfam" id="PF07686">
    <property type="entry name" value="V-set"/>
    <property type="match status" value="2"/>
</dbReference>
<reference evidence="7" key="1">
    <citation type="submission" date="2025-08" db="UniProtKB">
        <authorList>
            <consortium name="Ensembl"/>
        </authorList>
    </citation>
    <scope>IDENTIFICATION</scope>
</reference>
<dbReference type="InterPro" id="IPR007110">
    <property type="entry name" value="Ig-like_dom"/>
</dbReference>
<evidence type="ECO:0000313" key="7">
    <source>
        <dbReference type="Ensembl" id="ENSSLDP00000020841.1"/>
    </source>
</evidence>
<dbReference type="InterPro" id="IPR051287">
    <property type="entry name" value="TCR_variable_region"/>
</dbReference>
<feature type="domain" description="Ig-like" evidence="6">
    <location>
        <begin position="140"/>
        <end position="249"/>
    </location>
</feature>
<name>A0A3B4XYL4_SERLL</name>
<protein>
    <recommendedName>
        <fullName evidence="6">Ig-like domain-containing protein</fullName>
    </recommendedName>
</protein>
<dbReference type="PANTHER" id="PTHR19367:SF18">
    <property type="entry name" value="T CELL RECEPTOR ALPHA VARIABLE 16"/>
    <property type="match status" value="1"/>
</dbReference>
<feature type="domain" description="Ig-like" evidence="6">
    <location>
        <begin position="45"/>
        <end position="136"/>
    </location>
</feature>
<dbReference type="GeneTree" id="ENSGT01030000234824"/>
<dbReference type="PANTHER" id="PTHR19367">
    <property type="entry name" value="T-CELL RECEPTOR ALPHA CHAIN V REGION"/>
    <property type="match status" value="1"/>
</dbReference>
<evidence type="ECO:0000256" key="3">
    <source>
        <dbReference type="ARBA" id="ARBA00023170"/>
    </source>
</evidence>
<dbReference type="InterPro" id="IPR013783">
    <property type="entry name" value="Ig-like_fold"/>
</dbReference>
<evidence type="ECO:0000256" key="1">
    <source>
        <dbReference type="ARBA" id="ARBA00022729"/>
    </source>
</evidence>
<dbReference type="InterPro" id="IPR003599">
    <property type="entry name" value="Ig_sub"/>
</dbReference>
<dbReference type="Gene3D" id="2.60.40.10">
    <property type="entry name" value="Immunoglobulins"/>
    <property type="match status" value="2"/>
</dbReference>
<evidence type="ECO:0000313" key="8">
    <source>
        <dbReference type="Proteomes" id="UP000261360"/>
    </source>
</evidence>
<dbReference type="InterPro" id="IPR036179">
    <property type="entry name" value="Ig-like_dom_sf"/>
</dbReference>
<proteinExistence type="predicted"/>
<evidence type="ECO:0000256" key="2">
    <source>
        <dbReference type="ARBA" id="ARBA00023130"/>
    </source>
</evidence>
<dbReference type="GO" id="GO:0042101">
    <property type="term" value="C:T cell receptor complex"/>
    <property type="evidence" value="ECO:0007669"/>
    <property type="project" value="UniProtKB-KW"/>
</dbReference>
<dbReference type="Ensembl" id="ENSSLDT00000021535.1">
    <property type="protein sequence ID" value="ENSSLDP00000020841.1"/>
    <property type="gene ID" value="ENSSLDG00000016291.1"/>
</dbReference>
<accession>A0A3B4XYL4</accession>
<reference evidence="7" key="2">
    <citation type="submission" date="2025-09" db="UniProtKB">
        <authorList>
            <consortium name="Ensembl"/>
        </authorList>
    </citation>
    <scope>IDENTIFICATION</scope>
</reference>
<evidence type="ECO:0000259" key="6">
    <source>
        <dbReference type="PROSITE" id="PS50835"/>
    </source>
</evidence>
<keyword evidence="1" id="KW-0732">Signal</keyword>
<dbReference type="AlphaFoldDB" id="A0A3B4XYL4"/>
<organism evidence="7 8">
    <name type="scientific">Seriola lalandi dorsalis</name>
    <dbReference type="NCBI Taxonomy" id="1841481"/>
    <lineage>
        <taxon>Eukaryota</taxon>
        <taxon>Metazoa</taxon>
        <taxon>Chordata</taxon>
        <taxon>Craniata</taxon>
        <taxon>Vertebrata</taxon>
        <taxon>Euteleostomi</taxon>
        <taxon>Actinopterygii</taxon>
        <taxon>Neopterygii</taxon>
        <taxon>Teleostei</taxon>
        <taxon>Neoteleostei</taxon>
        <taxon>Acanthomorphata</taxon>
        <taxon>Carangaria</taxon>
        <taxon>Carangiformes</taxon>
        <taxon>Carangidae</taxon>
        <taxon>Seriola</taxon>
    </lineage>
</organism>
<evidence type="ECO:0000256" key="4">
    <source>
        <dbReference type="ARBA" id="ARBA00023319"/>
    </source>
</evidence>
<sequence length="264" mass="29587">MNVNYVLKHLHHVITEIICFQINVCFSNVEYVTLEQNSKYNMLFPSLGNSLEDDITASSAELSCNYKVKANNLQWYRQDPGSAPQYLLLITDTKLPTVARAKSLDPRLTVELNEERNQVHLNISSAAVTDSAVYYCALRPTVTGNTKTLLEDDITASSAEVFSSEGRTVTLSCNYSGSGDYLYWYQQKSSSSPQFLIADYSENTPGLSLQHDKKNKEFHLNISSAAVTDSAVYYCALQPTVTGNTKTLYKNLWSKDNTILHNIH</sequence>
<dbReference type="SMART" id="SM00409">
    <property type="entry name" value="IG"/>
    <property type="match status" value="2"/>
</dbReference>
<dbReference type="SMART" id="SM00406">
    <property type="entry name" value="IGv"/>
    <property type="match status" value="2"/>
</dbReference>
<keyword evidence="5" id="KW-0391">Immunity</keyword>
<dbReference type="InterPro" id="IPR013106">
    <property type="entry name" value="Ig_V-set"/>
</dbReference>
<dbReference type="PROSITE" id="PS50835">
    <property type="entry name" value="IG_LIKE"/>
    <property type="match status" value="2"/>
</dbReference>
<keyword evidence="4" id="KW-0393">Immunoglobulin domain</keyword>
<keyword evidence="2" id="KW-1064">Adaptive immunity</keyword>
<dbReference type="SUPFAM" id="SSF48726">
    <property type="entry name" value="Immunoglobulin"/>
    <property type="match status" value="2"/>
</dbReference>